<dbReference type="Proteomes" id="UP000262969">
    <property type="component" value="Unassembled WGS sequence"/>
</dbReference>
<evidence type="ECO:0000313" key="1">
    <source>
        <dbReference type="EMBL" id="HCL03681.1"/>
    </source>
</evidence>
<accession>A0A3D2X987</accession>
<organism evidence="1 2">
    <name type="scientific">Lachnoclostridium phytofermentans</name>
    <dbReference type="NCBI Taxonomy" id="66219"/>
    <lineage>
        <taxon>Bacteria</taxon>
        <taxon>Bacillati</taxon>
        <taxon>Bacillota</taxon>
        <taxon>Clostridia</taxon>
        <taxon>Lachnospirales</taxon>
        <taxon>Lachnospiraceae</taxon>
    </lineage>
</organism>
<evidence type="ECO:0000313" key="2">
    <source>
        <dbReference type="Proteomes" id="UP000262969"/>
    </source>
</evidence>
<dbReference type="EMBL" id="DPVV01000495">
    <property type="protein sequence ID" value="HCL03681.1"/>
    <property type="molecule type" value="Genomic_DNA"/>
</dbReference>
<dbReference type="Pfam" id="PF18988">
    <property type="entry name" value="DUF5721"/>
    <property type="match status" value="1"/>
</dbReference>
<sequence>MKSLKIVDVKGFMSKLLIQNVFDAFLVSDVIIHTFQRFEMNGKLNRDYYSTEELESLGSRTHAKWSEVRPFAYQIVKGNKTPLSFQISLMLSQKAIESVLTNQGVLLDSSEVTGLYLHTRYENSELHVVTGTGKKTFSLDKSLDYAWDEQVMKFLKSNEIAYEE</sequence>
<gene>
    <name evidence="1" type="ORF">DHW61_14970</name>
</gene>
<proteinExistence type="predicted"/>
<reference evidence="1 2" key="1">
    <citation type="journal article" date="2018" name="Nat. Biotechnol.">
        <title>A standardized bacterial taxonomy based on genome phylogeny substantially revises the tree of life.</title>
        <authorList>
            <person name="Parks D.H."/>
            <person name="Chuvochina M."/>
            <person name="Waite D.W."/>
            <person name="Rinke C."/>
            <person name="Skarshewski A."/>
            <person name="Chaumeil P.A."/>
            <person name="Hugenholtz P."/>
        </authorList>
    </citation>
    <scope>NUCLEOTIDE SEQUENCE [LARGE SCALE GENOMIC DNA]</scope>
    <source>
        <strain evidence="1">UBA11728</strain>
    </source>
</reference>
<protein>
    <submittedName>
        <fullName evidence="1">Uncharacterized protein</fullName>
    </submittedName>
</protein>
<dbReference type="AlphaFoldDB" id="A0A3D2X987"/>
<dbReference type="InterPro" id="IPR043779">
    <property type="entry name" value="DUF5721"/>
</dbReference>
<name>A0A3D2X987_9FIRM</name>
<comment type="caution">
    <text evidence="1">The sequence shown here is derived from an EMBL/GenBank/DDBJ whole genome shotgun (WGS) entry which is preliminary data.</text>
</comment>